<dbReference type="Proteomes" id="UP000267019">
    <property type="component" value="Unassembled WGS sequence"/>
</dbReference>
<dbReference type="InterPro" id="IPR017871">
    <property type="entry name" value="ABC_transporter-like_CS"/>
</dbReference>
<dbReference type="Gene3D" id="3.40.50.300">
    <property type="entry name" value="P-loop containing nucleotide triphosphate hydrolases"/>
    <property type="match status" value="2"/>
</dbReference>
<evidence type="ECO:0000313" key="11">
    <source>
        <dbReference type="Proteomes" id="UP000267019"/>
    </source>
</evidence>
<dbReference type="Pfam" id="PF00005">
    <property type="entry name" value="ABC_tran"/>
    <property type="match status" value="2"/>
</dbReference>
<dbReference type="InterPro" id="IPR027417">
    <property type="entry name" value="P-loop_NTPase"/>
</dbReference>
<dbReference type="AlphaFoldDB" id="A0A660LAG8"/>
<keyword evidence="8" id="KW-0472">Membrane</keyword>
<dbReference type="EMBL" id="RBIJ01000001">
    <property type="protein sequence ID" value="RKQ88973.1"/>
    <property type="molecule type" value="Genomic_DNA"/>
</dbReference>
<dbReference type="InterPro" id="IPR050095">
    <property type="entry name" value="ECF_ABC_transporter_ATP-bd"/>
</dbReference>
<proteinExistence type="inferred from homology"/>
<dbReference type="PANTHER" id="PTHR43553:SF24">
    <property type="entry name" value="ENERGY-COUPLING FACTOR TRANSPORTER ATP-BINDING PROTEIN ECFA1"/>
    <property type="match status" value="1"/>
</dbReference>
<evidence type="ECO:0000256" key="6">
    <source>
        <dbReference type="ARBA" id="ARBA00022840"/>
    </source>
</evidence>
<reference evidence="10 11" key="1">
    <citation type="submission" date="2018-10" db="EMBL/GenBank/DDBJ databases">
        <title>Genomic Encyclopedia of Type Strains, Phase IV (KMG-IV): sequencing the most valuable type-strain genomes for metagenomic binning, comparative biology and taxonomic classification.</title>
        <authorList>
            <person name="Goeker M."/>
        </authorList>
    </citation>
    <scope>NUCLEOTIDE SEQUENCE [LARGE SCALE GENOMIC DNA]</scope>
    <source>
        <strain evidence="10 11">DSM 22653</strain>
    </source>
</reference>
<evidence type="ECO:0000256" key="8">
    <source>
        <dbReference type="ARBA" id="ARBA00023136"/>
    </source>
</evidence>
<feature type="domain" description="ABC transporter" evidence="9">
    <location>
        <begin position="257"/>
        <end position="495"/>
    </location>
</feature>
<keyword evidence="3" id="KW-0813">Transport</keyword>
<sequence length="517" mass="56692">MIPLAELDDVWFRYRGGRWILKGVSLRLFPGDEVALMGENGSGKTTFARLLAGLYPPGRGAVRLLGQSLADLGERERARLRRRIAYVFPNPELQIVGPTVEEDVAYSLVGHGLSPEEVRARTEAVLERFCLSSLRKAPPAHLSGGERMRLVFAAATVGAPVLYVLDEATSFLDPPSRRELVEFVRREVASGAAAVWVTHDVDLARSVRHVFVLREGRVVPASREELERSVLSHEGVGRPRVARANGGSSGATARPRIELRNVEFAFAAGTPFVRRVFSRLDLRLWPGEVVAILGPSGAGKSTLARLAAGLLRPTGGELLWDGVPRPRGLPEDLRRKVAYVPQFPEDLFLTSTALDEVAIGLRERGVPPGEAARRAGEYLLAWGIGEELWSRSPRQLSTGERRRTVLAAIFAGEPEVVFLDEPTIGLDAAGRALLLDLLAEYALHSPSRLLVFVTHDREVAFRLATRVLFLDRKGDEGSEAEILFDGPPDAFRRFLRGRPGWGGEKAEKLASVRQGEG</sequence>
<dbReference type="CDD" id="cd03225">
    <property type="entry name" value="ABC_cobalt_CbiO_domain1"/>
    <property type="match status" value="2"/>
</dbReference>
<keyword evidence="7" id="KW-1278">Translocase</keyword>
<evidence type="ECO:0000259" key="9">
    <source>
        <dbReference type="PROSITE" id="PS50893"/>
    </source>
</evidence>
<dbReference type="SUPFAM" id="SSF52540">
    <property type="entry name" value="P-loop containing nucleoside triphosphate hydrolases"/>
    <property type="match status" value="2"/>
</dbReference>
<comment type="similarity">
    <text evidence="2">Belongs to the ABC transporter superfamily.</text>
</comment>
<dbReference type="InterPro" id="IPR015856">
    <property type="entry name" value="ABC_transpr_CbiO/EcfA_su"/>
</dbReference>
<dbReference type="RefSeq" id="WP_170143530.1">
    <property type="nucleotide sequence ID" value="NZ_RBIJ01000001.1"/>
</dbReference>
<evidence type="ECO:0000256" key="2">
    <source>
        <dbReference type="ARBA" id="ARBA00005417"/>
    </source>
</evidence>
<accession>A0A660LAG8</accession>
<comment type="caution">
    <text evidence="10">The sequence shown here is derived from an EMBL/GenBank/DDBJ whole genome shotgun (WGS) entry which is preliminary data.</text>
</comment>
<evidence type="ECO:0000256" key="4">
    <source>
        <dbReference type="ARBA" id="ARBA00022475"/>
    </source>
</evidence>
<dbReference type="GO" id="GO:0005524">
    <property type="term" value="F:ATP binding"/>
    <property type="evidence" value="ECO:0007669"/>
    <property type="project" value="UniProtKB-KW"/>
</dbReference>
<keyword evidence="5" id="KW-0547">Nucleotide-binding</keyword>
<evidence type="ECO:0000256" key="7">
    <source>
        <dbReference type="ARBA" id="ARBA00022967"/>
    </source>
</evidence>
<gene>
    <name evidence="10" type="ORF">C7438_0626</name>
</gene>
<keyword evidence="4" id="KW-1003">Cell membrane</keyword>
<protein>
    <submittedName>
        <fullName evidence="10">ABC-type glutathione transport system ATPase component</fullName>
    </submittedName>
</protein>
<evidence type="ECO:0000313" key="10">
    <source>
        <dbReference type="EMBL" id="RKQ88973.1"/>
    </source>
</evidence>
<dbReference type="PROSITE" id="PS50893">
    <property type="entry name" value="ABC_TRANSPORTER_2"/>
    <property type="match status" value="2"/>
</dbReference>
<dbReference type="SMART" id="SM00382">
    <property type="entry name" value="AAA"/>
    <property type="match status" value="2"/>
</dbReference>
<feature type="domain" description="ABC transporter" evidence="9">
    <location>
        <begin position="5"/>
        <end position="240"/>
    </location>
</feature>
<keyword evidence="11" id="KW-1185">Reference proteome</keyword>
<organism evidence="10 11">
    <name type="scientific">Brockia lithotrophica</name>
    <dbReference type="NCBI Taxonomy" id="933949"/>
    <lineage>
        <taxon>Bacteria</taxon>
        <taxon>Bacillati</taxon>
        <taxon>Bacillota</taxon>
        <taxon>Bacilli</taxon>
        <taxon>Bacillales</taxon>
        <taxon>Bacillales Family X. Incertae Sedis</taxon>
        <taxon>Brockia</taxon>
    </lineage>
</organism>
<dbReference type="InterPro" id="IPR003593">
    <property type="entry name" value="AAA+_ATPase"/>
</dbReference>
<dbReference type="PROSITE" id="PS00211">
    <property type="entry name" value="ABC_TRANSPORTER_1"/>
    <property type="match status" value="1"/>
</dbReference>
<dbReference type="GO" id="GO:0042626">
    <property type="term" value="F:ATPase-coupled transmembrane transporter activity"/>
    <property type="evidence" value="ECO:0007669"/>
    <property type="project" value="TreeGrafter"/>
</dbReference>
<dbReference type="GO" id="GO:0016887">
    <property type="term" value="F:ATP hydrolysis activity"/>
    <property type="evidence" value="ECO:0007669"/>
    <property type="project" value="InterPro"/>
</dbReference>
<evidence type="ECO:0000256" key="3">
    <source>
        <dbReference type="ARBA" id="ARBA00022448"/>
    </source>
</evidence>
<evidence type="ECO:0000256" key="5">
    <source>
        <dbReference type="ARBA" id="ARBA00022741"/>
    </source>
</evidence>
<name>A0A660LAG8_9BACL</name>
<dbReference type="GO" id="GO:0043190">
    <property type="term" value="C:ATP-binding cassette (ABC) transporter complex"/>
    <property type="evidence" value="ECO:0007669"/>
    <property type="project" value="TreeGrafter"/>
</dbReference>
<dbReference type="InterPro" id="IPR003439">
    <property type="entry name" value="ABC_transporter-like_ATP-bd"/>
</dbReference>
<comment type="subcellular location">
    <subcellularLocation>
        <location evidence="1">Cell membrane</location>
        <topology evidence="1">Peripheral membrane protein</topology>
    </subcellularLocation>
</comment>
<dbReference type="PANTHER" id="PTHR43553">
    <property type="entry name" value="HEAVY METAL TRANSPORTER"/>
    <property type="match status" value="1"/>
</dbReference>
<evidence type="ECO:0000256" key="1">
    <source>
        <dbReference type="ARBA" id="ARBA00004202"/>
    </source>
</evidence>
<keyword evidence="6" id="KW-0067">ATP-binding</keyword>